<sequence length="241" mass="25049">MGGAKVETPLPFTPSIIPAATAPLPPAPAPGLIPYPGTSPYPPGFLDEDIGPPPAPAPLPTPPVFKEPPVKGQTLPLAPVTPSPAPPLTRRLPGTKWRGEASETGYMVSDPEFVAKFGEDVYAPGSFVWSPKPKRPVPESKELWDWDMIPGYEGRRDRYDWMKPSGEFEYTADAPRVPGSAPTIGIPGFAIPGLGTLPPSSLPPGMKLPPGLTFPGGSWTTPGGTGIGMPTGPAPPGGVVA</sequence>
<accession>A0A381WFD3</accession>
<feature type="region of interest" description="Disordered" evidence="1">
    <location>
        <begin position="76"/>
        <end position="95"/>
    </location>
</feature>
<reference evidence="2" key="1">
    <citation type="submission" date="2018-05" db="EMBL/GenBank/DDBJ databases">
        <authorList>
            <person name="Lanie J.A."/>
            <person name="Ng W.-L."/>
            <person name="Kazmierczak K.M."/>
            <person name="Andrzejewski T.M."/>
            <person name="Davidsen T.M."/>
            <person name="Wayne K.J."/>
            <person name="Tettelin H."/>
            <person name="Glass J.I."/>
            <person name="Rusch D."/>
            <person name="Podicherti R."/>
            <person name="Tsui H.-C.T."/>
            <person name="Winkler M.E."/>
        </authorList>
    </citation>
    <scope>NUCLEOTIDE SEQUENCE</scope>
</reference>
<feature type="compositionally biased region" description="Pro residues" evidence="1">
    <location>
        <begin position="30"/>
        <end position="43"/>
    </location>
</feature>
<organism evidence="2">
    <name type="scientific">marine metagenome</name>
    <dbReference type="NCBI Taxonomy" id="408172"/>
    <lineage>
        <taxon>unclassified sequences</taxon>
        <taxon>metagenomes</taxon>
        <taxon>ecological metagenomes</taxon>
    </lineage>
</organism>
<dbReference type="EMBL" id="UINC01011635">
    <property type="protein sequence ID" value="SVA51229.1"/>
    <property type="molecule type" value="Genomic_DNA"/>
</dbReference>
<name>A0A381WFD3_9ZZZZ</name>
<gene>
    <name evidence="2" type="ORF">METZ01_LOCUS104083</name>
</gene>
<feature type="region of interest" description="Disordered" evidence="1">
    <location>
        <begin position="30"/>
        <end position="59"/>
    </location>
</feature>
<proteinExistence type="predicted"/>
<dbReference type="AlphaFoldDB" id="A0A381WFD3"/>
<evidence type="ECO:0000313" key="2">
    <source>
        <dbReference type="EMBL" id="SVA51229.1"/>
    </source>
</evidence>
<protein>
    <submittedName>
        <fullName evidence="2">Uncharacterized protein</fullName>
    </submittedName>
</protein>
<feature type="non-terminal residue" evidence="2">
    <location>
        <position position="241"/>
    </location>
</feature>
<evidence type="ECO:0000256" key="1">
    <source>
        <dbReference type="SAM" id="MobiDB-lite"/>
    </source>
</evidence>